<dbReference type="EMBL" id="BDGG01000012">
    <property type="protein sequence ID" value="GAV05332.1"/>
    <property type="molecule type" value="Genomic_DNA"/>
</dbReference>
<organism evidence="1 2">
    <name type="scientific">Ramazzottius varieornatus</name>
    <name type="common">Water bear</name>
    <name type="synonym">Tardigrade</name>
    <dbReference type="NCBI Taxonomy" id="947166"/>
    <lineage>
        <taxon>Eukaryota</taxon>
        <taxon>Metazoa</taxon>
        <taxon>Ecdysozoa</taxon>
        <taxon>Tardigrada</taxon>
        <taxon>Eutardigrada</taxon>
        <taxon>Parachela</taxon>
        <taxon>Hypsibioidea</taxon>
        <taxon>Ramazzottiidae</taxon>
        <taxon>Ramazzottius</taxon>
    </lineage>
</organism>
<accession>A0A1D1VV23</accession>
<dbReference type="Proteomes" id="UP000186922">
    <property type="component" value="Unassembled WGS sequence"/>
</dbReference>
<comment type="caution">
    <text evidence="1">The sequence shown here is derived from an EMBL/GenBank/DDBJ whole genome shotgun (WGS) entry which is preliminary data.</text>
</comment>
<sequence>MEAMKKVQLGFLYDGKPHVFVPTQYHKTLLDGGKVFEDTCKHLRQGKVTLVYKGNYGRVKDADDMELGTAHGVVNDVLSEILTGDDCGNMMLRIEDGFFR</sequence>
<protein>
    <submittedName>
        <fullName evidence="1">Uncharacterized protein</fullName>
    </submittedName>
</protein>
<evidence type="ECO:0000313" key="1">
    <source>
        <dbReference type="EMBL" id="GAV05332.1"/>
    </source>
</evidence>
<reference evidence="1 2" key="1">
    <citation type="journal article" date="2016" name="Nat. Commun.">
        <title>Extremotolerant tardigrade genome and improved radiotolerance of human cultured cells by tardigrade-unique protein.</title>
        <authorList>
            <person name="Hashimoto T."/>
            <person name="Horikawa D.D."/>
            <person name="Saito Y."/>
            <person name="Kuwahara H."/>
            <person name="Kozuka-Hata H."/>
            <person name="Shin-I T."/>
            <person name="Minakuchi Y."/>
            <person name="Ohishi K."/>
            <person name="Motoyama A."/>
            <person name="Aizu T."/>
            <person name="Enomoto A."/>
            <person name="Kondo K."/>
            <person name="Tanaka S."/>
            <person name="Hara Y."/>
            <person name="Koshikawa S."/>
            <person name="Sagara H."/>
            <person name="Miura T."/>
            <person name="Yokobori S."/>
            <person name="Miyagawa K."/>
            <person name="Suzuki Y."/>
            <person name="Kubo T."/>
            <person name="Oyama M."/>
            <person name="Kohara Y."/>
            <person name="Fujiyama A."/>
            <person name="Arakawa K."/>
            <person name="Katayama T."/>
            <person name="Toyoda A."/>
            <person name="Kunieda T."/>
        </authorList>
    </citation>
    <scope>NUCLEOTIDE SEQUENCE [LARGE SCALE GENOMIC DNA]</scope>
    <source>
        <strain evidence="1 2">YOKOZUNA-1</strain>
    </source>
</reference>
<name>A0A1D1VV23_RAMVA</name>
<evidence type="ECO:0000313" key="2">
    <source>
        <dbReference type="Proteomes" id="UP000186922"/>
    </source>
</evidence>
<keyword evidence="2" id="KW-1185">Reference proteome</keyword>
<dbReference type="AlphaFoldDB" id="A0A1D1VV23"/>
<gene>
    <name evidence="1" type="primary">RvY_15483-1</name>
    <name evidence="1" type="synonym">RvY_15483.1</name>
    <name evidence="1" type="ORF">RvY_15483</name>
</gene>
<proteinExistence type="predicted"/>